<comment type="caution">
    <text evidence="1">The sequence shown here is derived from an EMBL/GenBank/DDBJ whole genome shotgun (WGS) entry which is preliminary data.</text>
</comment>
<keyword evidence="2" id="KW-1185">Reference proteome</keyword>
<dbReference type="Gene3D" id="3.30.420.10">
    <property type="entry name" value="Ribonuclease H-like superfamily/Ribonuclease H"/>
    <property type="match status" value="1"/>
</dbReference>
<dbReference type="EMBL" id="BDGG01000011">
    <property type="protein sequence ID" value="GAV05033.1"/>
    <property type="molecule type" value="Genomic_DNA"/>
</dbReference>
<protein>
    <recommendedName>
        <fullName evidence="3">Tc1-like transposase DDE domain-containing protein</fullName>
    </recommendedName>
</protein>
<evidence type="ECO:0000313" key="2">
    <source>
        <dbReference type="Proteomes" id="UP000186922"/>
    </source>
</evidence>
<dbReference type="OrthoDB" id="9970851at2759"/>
<sequence>MLPVEVQKLIVSHYQAGKRIPEIHSIVKSLSKPPKKQSKERKDALNRAIRNLTKAAQQNSIRGQARKQGIDRSAIPREMKKRGIKVYRKVIRPFITEAQKVARKRCAQRFRKRYRKSDIPNFVFVDECYVLVGEYLNSQQERCYGKSFELIPDSKKHKRLQKSPLKAMIFGGNNQATYQDRCPKPMLYDLKDKLDPREVIFYQDKAPCHVAKETMLTDGNYVD</sequence>
<dbReference type="Proteomes" id="UP000186922">
    <property type="component" value="Unassembled WGS sequence"/>
</dbReference>
<reference evidence="1 2" key="1">
    <citation type="journal article" date="2016" name="Nat. Commun.">
        <title>Extremotolerant tardigrade genome and improved radiotolerance of human cultured cells by tardigrade-unique protein.</title>
        <authorList>
            <person name="Hashimoto T."/>
            <person name="Horikawa D.D."/>
            <person name="Saito Y."/>
            <person name="Kuwahara H."/>
            <person name="Kozuka-Hata H."/>
            <person name="Shin-I T."/>
            <person name="Minakuchi Y."/>
            <person name="Ohishi K."/>
            <person name="Motoyama A."/>
            <person name="Aizu T."/>
            <person name="Enomoto A."/>
            <person name="Kondo K."/>
            <person name="Tanaka S."/>
            <person name="Hara Y."/>
            <person name="Koshikawa S."/>
            <person name="Sagara H."/>
            <person name="Miura T."/>
            <person name="Yokobori S."/>
            <person name="Miyagawa K."/>
            <person name="Suzuki Y."/>
            <person name="Kubo T."/>
            <person name="Oyama M."/>
            <person name="Kohara Y."/>
            <person name="Fujiyama A."/>
            <person name="Arakawa K."/>
            <person name="Katayama T."/>
            <person name="Toyoda A."/>
            <person name="Kunieda T."/>
        </authorList>
    </citation>
    <scope>NUCLEOTIDE SEQUENCE [LARGE SCALE GENOMIC DNA]</scope>
    <source>
        <strain evidence="1 2">YOKOZUNA-1</strain>
    </source>
</reference>
<dbReference type="InterPro" id="IPR036397">
    <property type="entry name" value="RNaseH_sf"/>
</dbReference>
<evidence type="ECO:0000313" key="1">
    <source>
        <dbReference type="EMBL" id="GAV05033.1"/>
    </source>
</evidence>
<accession>A0A1D1VXL5</accession>
<organism evidence="1 2">
    <name type="scientific">Ramazzottius varieornatus</name>
    <name type="common">Water bear</name>
    <name type="synonym">Tardigrade</name>
    <dbReference type="NCBI Taxonomy" id="947166"/>
    <lineage>
        <taxon>Eukaryota</taxon>
        <taxon>Metazoa</taxon>
        <taxon>Ecdysozoa</taxon>
        <taxon>Tardigrada</taxon>
        <taxon>Eutardigrada</taxon>
        <taxon>Parachela</taxon>
        <taxon>Hypsibioidea</taxon>
        <taxon>Ramazzottiidae</taxon>
        <taxon>Ramazzottius</taxon>
    </lineage>
</organism>
<dbReference type="GO" id="GO:0003676">
    <property type="term" value="F:nucleic acid binding"/>
    <property type="evidence" value="ECO:0007669"/>
    <property type="project" value="InterPro"/>
</dbReference>
<dbReference type="AlphaFoldDB" id="A0A1D1VXL5"/>
<proteinExistence type="predicted"/>
<evidence type="ECO:0008006" key="3">
    <source>
        <dbReference type="Google" id="ProtNLM"/>
    </source>
</evidence>
<name>A0A1D1VXL5_RAMVA</name>
<gene>
    <name evidence="1" type="primary">RvY_15221-1</name>
    <name evidence="1" type="synonym">RvY_15221.1</name>
    <name evidence="1" type="ORF">RvY_15221</name>
</gene>